<accession>A0A6J5QPF2</accession>
<sequence>MTQTPAERGTNVPPPYKTSDTPYAAYLHYTGHKMITSQQDPNDYKREVVVFMFEDDIPELEKEWRVGGAEGDLKRFHRSLKIVNRYIVEARKKRDV</sequence>
<proteinExistence type="predicted"/>
<organism evidence="1">
    <name type="scientific">uncultured Caudovirales phage</name>
    <dbReference type="NCBI Taxonomy" id="2100421"/>
    <lineage>
        <taxon>Viruses</taxon>
        <taxon>Duplodnaviria</taxon>
        <taxon>Heunggongvirae</taxon>
        <taxon>Uroviricota</taxon>
        <taxon>Caudoviricetes</taxon>
        <taxon>Peduoviridae</taxon>
        <taxon>Maltschvirus</taxon>
        <taxon>Maltschvirus maltsch</taxon>
    </lineage>
</organism>
<dbReference type="EMBL" id="LR797026">
    <property type="protein sequence ID" value="CAB4183351.1"/>
    <property type="molecule type" value="Genomic_DNA"/>
</dbReference>
<evidence type="ECO:0000313" key="2">
    <source>
        <dbReference type="EMBL" id="CAB4212443.1"/>
    </source>
</evidence>
<evidence type="ECO:0000313" key="1">
    <source>
        <dbReference type="EMBL" id="CAB4183351.1"/>
    </source>
</evidence>
<dbReference type="EMBL" id="LR797394">
    <property type="protein sequence ID" value="CAB4212443.1"/>
    <property type="molecule type" value="Genomic_DNA"/>
</dbReference>
<protein>
    <submittedName>
        <fullName evidence="1">Uncharacterized protein</fullName>
    </submittedName>
</protein>
<name>A0A6J5QPF2_9CAUD</name>
<gene>
    <name evidence="1" type="ORF">UFOVP1085_53</name>
    <name evidence="2" type="ORF">UFOVP1439_16</name>
</gene>
<reference evidence="1" key="1">
    <citation type="submission" date="2020-05" db="EMBL/GenBank/DDBJ databases">
        <authorList>
            <person name="Chiriac C."/>
            <person name="Salcher M."/>
            <person name="Ghai R."/>
            <person name="Kavagutti S V."/>
        </authorList>
    </citation>
    <scope>NUCLEOTIDE SEQUENCE</scope>
</reference>